<accession>A0AA40RRT6</accession>
<dbReference type="AlphaFoldDB" id="A0AA40RRT6"/>
<dbReference type="EMBL" id="JAAMRD010000005">
    <property type="protein sequence ID" value="MBA1304290.1"/>
    <property type="molecule type" value="Genomic_DNA"/>
</dbReference>
<sequence length="69" mass="7881">MNDRVTQATKNAAVFLLPPYDSETERRDALDGAMELMRQAVEHAVRAGRDDLAFKLLDLVHEVERRDGR</sequence>
<evidence type="ECO:0000313" key="2">
    <source>
        <dbReference type="Proteomes" id="UP001138621"/>
    </source>
</evidence>
<protein>
    <submittedName>
        <fullName evidence="1">Uncharacterized protein</fullName>
    </submittedName>
</protein>
<organism evidence="1 2">
    <name type="scientific">Stutzerimonas stutzeri</name>
    <name type="common">Pseudomonas stutzeri</name>
    <dbReference type="NCBI Taxonomy" id="316"/>
    <lineage>
        <taxon>Bacteria</taxon>
        <taxon>Pseudomonadati</taxon>
        <taxon>Pseudomonadota</taxon>
        <taxon>Gammaproteobacteria</taxon>
        <taxon>Pseudomonadales</taxon>
        <taxon>Pseudomonadaceae</taxon>
        <taxon>Stutzerimonas</taxon>
    </lineage>
</organism>
<comment type="caution">
    <text evidence="1">The sequence shown here is derived from an EMBL/GenBank/DDBJ whole genome shotgun (WGS) entry which is preliminary data.</text>
</comment>
<gene>
    <name evidence="1" type="ORF">G7024_07700</name>
</gene>
<dbReference type="RefSeq" id="WP_181120207.1">
    <property type="nucleotide sequence ID" value="NZ_JAAMRD010000005.1"/>
</dbReference>
<dbReference type="Proteomes" id="UP001138621">
    <property type="component" value="Unassembled WGS sequence"/>
</dbReference>
<reference evidence="1" key="1">
    <citation type="submission" date="2020-02" db="EMBL/GenBank/DDBJ databases">
        <title>Synteny-based analysis reveals conserved mechanism for high triclosan tolerance in Pseudomonas, as well as instances of horizontal transfer.</title>
        <authorList>
            <person name="Mcfarland A.G."/>
            <person name="Bertucci H.K."/>
            <person name="Litmann E."/>
            <person name="Shen J."/>
            <person name="Huttenhower C."/>
            <person name="Hartmann E.M."/>
        </authorList>
    </citation>
    <scope>NUCLEOTIDE SEQUENCE</scope>
    <source>
        <strain evidence="1">109A1</strain>
    </source>
</reference>
<name>A0AA40RRT6_STUST</name>
<evidence type="ECO:0000313" key="1">
    <source>
        <dbReference type="EMBL" id="MBA1304290.1"/>
    </source>
</evidence>
<proteinExistence type="predicted"/>